<reference evidence="6 7" key="1">
    <citation type="submission" date="2024-08" db="EMBL/GenBank/DDBJ databases">
        <title>Gnathostoma spinigerum genome.</title>
        <authorList>
            <person name="Gonzalez-Bertolin B."/>
            <person name="Monzon S."/>
            <person name="Zaballos A."/>
            <person name="Jimenez P."/>
            <person name="Dekumyoy P."/>
            <person name="Varona S."/>
            <person name="Cuesta I."/>
            <person name="Sumanam S."/>
            <person name="Adisakwattana P."/>
            <person name="Gasser R.B."/>
            <person name="Hernandez-Gonzalez A."/>
            <person name="Young N.D."/>
            <person name="Perteguer M.J."/>
        </authorList>
    </citation>
    <scope>NUCLEOTIDE SEQUENCE [LARGE SCALE GENOMIC DNA]</scope>
    <source>
        <strain evidence="6">AL3</strain>
        <tissue evidence="6">Liver</tissue>
    </source>
</reference>
<dbReference type="PANTHER" id="PTHR12479">
    <property type="entry name" value="LYSOSOMAL-ASSOCIATED TRANSMEMBRANE PROTEIN"/>
    <property type="match status" value="1"/>
</dbReference>
<keyword evidence="4 5" id="KW-0472">Membrane</keyword>
<name>A0ABD6E2J9_9BILA</name>
<dbReference type="AlphaFoldDB" id="A0ABD6E2J9"/>
<keyword evidence="3 5" id="KW-1133">Transmembrane helix</keyword>
<organism evidence="6 7">
    <name type="scientific">Gnathostoma spinigerum</name>
    <dbReference type="NCBI Taxonomy" id="75299"/>
    <lineage>
        <taxon>Eukaryota</taxon>
        <taxon>Metazoa</taxon>
        <taxon>Ecdysozoa</taxon>
        <taxon>Nematoda</taxon>
        <taxon>Chromadorea</taxon>
        <taxon>Rhabditida</taxon>
        <taxon>Spirurina</taxon>
        <taxon>Gnathostomatomorpha</taxon>
        <taxon>Gnathostomatoidea</taxon>
        <taxon>Gnathostomatidae</taxon>
        <taxon>Gnathostoma</taxon>
    </lineage>
</organism>
<accession>A0ABD6E2J9</accession>
<feature type="transmembrane region" description="Helical" evidence="5">
    <location>
        <begin position="21"/>
        <end position="52"/>
    </location>
</feature>
<dbReference type="InterPro" id="IPR051115">
    <property type="entry name" value="LAPTM_transporter"/>
</dbReference>
<dbReference type="Proteomes" id="UP001608902">
    <property type="component" value="Unassembled WGS sequence"/>
</dbReference>
<proteinExistence type="predicted"/>
<evidence type="ECO:0000256" key="1">
    <source>
        <dbReference type="ARBA" id="ARBA00004127"/>
    </source>
</evidence>
<comment type="subcellular location">
    <subcellularLocation>
        <location evidence="1">Endomembrane system</location>
        <topology evidence="1">Multi-pass membrane protein</topology>
    </subcellularLocation>
</comment>
<feature type="transmembrane region" description="Helical" evidence="5">
    <location>
        <begin position="93"/>
        <end position="113"/>
    </location>
</feature>
<comment type="caution">
    <text evidence="6">The sequence shown here is derived from an EMBL/GenBank/DDBJ whole genome shotgun (WGS) entry which is preliminary data.</text>
</comment>
<evidence type="ECO:0000256" key="2">
    <source>
        <dbReference type="ARBA" id="ARBA00022692"/>
    </source>
</evidence>
<evidence type="ECO:0000256" key="3">
    <source>
        <dbReference type="ARBA" id="ARBA00022989"/>
    </source>
</evidence>
<protein>
    <submittedName>
        <fullName evidence="6">Uncharacterized protein</fullName>
    </submittedName>
</protein>
<feature type="transmembrane region" description="Helical" evidence="5">
    <location>
        <begin position="167"/>
        <end position="194"/>
    </location>
</feature>
<keyword evidence="7" id="KW-1185">Reference proteome</keyword>
<gene>
    <name evidence="6" type="ORF">AB6A40_000688</name>
</gene>
<dbReference type="GO" id="GO:0012505">
    <property type="term" value="C:endomembrane system"/>
    <property type="evidence" value="ECO:0007669"/>
    <property type="project" value="UniProtKB-SubCell"/>
</dbReference>
<dbReference type="EMBL" id="JBGFUD010000208">
    <property type="protein sequence ID" value="MFH4973979.1"/>
    <property type="molecule type" value="Genomic_DNA"/>
</dbReference>
<keyword evidence="2 5" id="KW-0812">Transmembrane</keyword>
<sequence>MEQSLLETRSPSANNKNKHQMTCCSCCSIMYGTMALGLLEIIIAALILVGVLNQIIVQRSSMNCQKVSMLQWFLPECLVEPPLDSHWITLFDYVIALLMTVILITIILMFFGVLQAVPLLLLPHIIVQVLCLTCSLIYFFLYAWTYLHDDLYKYHQPFQISSFVERMWLATLLLVLAAFQVHLLFVVIKCYIYLQMLRNERRKKMTKFEEVSKRVRVAKANGLWRSTSWGGGFQQYKGQYDGDNFWHHKKNKSKTISHVKWNLQKDVEESVLQTDEENFKHKKDAGSDVVAENSFSDQTKSRRGLFAECPWDILSTANISKPYARSSRESGPRQNYENVRKLTYPLIVKGRYELSPNSDGQGIKSPATAEFHQMRIRNDGPTMSQNLNFAVRSLKQRASPSLQGASTASFGYEDDGMCPFRGSTSVGPLVRRISISSTGPITILSSLSHNP</sequence>
<evidence type="ECO:0000256" key="4">
    <source>
        <dbReference type="ARBA" id="ARBA00023136"/>
    </source>
</evidence>
<evidence type="ECO:0000256" key="5">
    <source>
        <dbReference type="SAM" id="Phobius"/>
    </source>
</evidence>
<evidence type="ECO:0000313" key="6">
    <source>
        <dbReference type="EMBL" id="MFH4973979.1"/>
    </source>
</evidence>
<evidence type="ECO:0000313" key="7">
    <source>
        <dbReference type="Proteomes" id="UP001608902"/>
    </source>
</evidence>
<dbReference type="PANTHER" id="PTHR12479:SF10">
    <property type="entry name" value="LYSOSOMAL-ASSOCIATED TRANSMEMBRANE PROTEIN"/>
    <property type="match status" value="1"/>
</dbReference>
<feature type="transmembrane region" description="Helical" evidence="5">
    <location>
        <begin position="125"/>
        <end position="147"/>
    </location>
</feature>